<sequence length="321" mass="36824">MGVFKEATEPKVGKNTLVVHAEEGWLNQLHQGSHRFFEKIGHAAQARGQETLFVHEHDVLSLALRQSDCTHLMMNLKPFPGANMFHTQPCYIPGFWYLDPKGFYWNSSVLEKEFDPETIDALKAREFFYGVRGHKLGHNVSKWSQPPRGSVKLSTADVAVFVQDLEKYDKKVFHLTTEKIIHNASRAAKGKVYVKLHPLLRPEQVERVTEQCDSRSNVELVDASIHDLIAVSQIIVSQNSAVGFEALMQKKAVLTCAKCDYHHATLVCKTGRDLRENIAAAPEHFRSFDFEKYFYWFLAQNMLEPQKDNFEERAMRILYGE</sequence>
<proteinExistence type="predicted"/>
<accession>A0A058ZM80</accession>
<dbReference type="AlphaFoldDB" id="A0A058ZM80"/>
<gene>
    <name evidence="1" type="ORF">ATO10_07877</name>
</gene>
<organism evidence="1 2">
    <name type="scientific">Actibacterium atlanticum</name>
    <dbReference type="NCBI Taxonomy" id="1461693"/>
    <lineage>
        <taxon>Bacteria</taxon>
        <taxon>Pseudomonadati</taxon>
        <taxon>Pseudomonadota</taxon>
        <taxon>Alphaproteobacteria</taxon>
        <taxon>Rhodobacterales</taxon>
        <taxon>Roseobacteraceae</taxon>
        <taxon>Actibacterium</taxon>
    </lineage>
</organism>
<comment type="caution">
    <text evidence="1">The sequence shown here is derived from an EMBL/GenBank/DDBJ whole genome shotgun (WGS) entry which is preliminary data.</text>
</comment>
<dbReference type="RefSeq" id="WP_051598028.1">
    <property type="nucleotide sequence ID" value="NZ_AQQY01000004.1"/>
</dbReference>
<keyword evidence="2" id="KW-1185">Reference proteome</keyword>
<dbReference type="Proteomes" id="UP000024836">
    <property type="component" value="Unassembled WGS sequence"/>
</dbReference>
<evidence type="ECO:0008006" key="3">
    <source>
        <dbReference type="Google" id="ProtNLM"/>
    </source>
</evidence>
<dbReference type="OrthoDB" id="6713140at2"/>
<dbReference type="eggNOG" id="ENOG502Z7YF">
    <property type="taxonomic scope" value="Bacteria"/>
</dbReference>
<evidence type="ECO:0000313" key="2">
    <source>
        <dbReference type="Proteomes" id="UP000024836"/>
    </source>
</evidence>
<reference evidence="1 2" key="1">
    <citation type="submission" date="2013-04" db="EMBL/GenBank/DDBJ databases">
        <title>Shimia sp. 22II-S11-Z10 Genome Sequencing.</title>
        <authorList>
            <person name="Lai Q."/>
            <person name="Li G."/>
            <person name="Shao Z."/>
        </authorList>
    </citation>
    <scope>NUCLEOTIDE SEQUENCE [LARGE SCALE GENOMIC DNA]</scope>
    <source>
        <strain evidence="2">22II-S11-Z10</strain>
    </source>
</reference>
<evidence type="ECO:0000313" key="1">
    <source>
        <dbReference type="EMBL" id="KCV82292.1"/>
    </source>
</evidence>
<dbReference type="STRING" id="1461693.ATO10_07877"/>
<dbReference type="InterPro" id="IPR043148">
    <property type="entry name" value="TagF_C"/>
</dbReference>
<protein>
    <recommendedName>
        <fullName evidence="3">Capsule polysaccharide biosynthesis protein</fullName>
    </recommendedName>
</protein>
<name>A0A058ZM80_9RHOB</name>
<dbReference type="EMBL" id="AQQY01000004">
    <property type="protein sequence ID" value="KCV82292.1"/>
    <property type="molecule type" value="Genomic_DNA"/>
</dbReference>
<dbReference type="Gene3D" id="3.40.50.12580">
    <property type="match status" value="1"/>
</dbReference>